<name>A0AAN6M0Y2_9PLEO</name>
<organism evidence="2 3">
    <name type="scientific">Pseudopithomyces chartarum</name>
    <dbReference type="NCBI Taxonomy" id="1892770"/>
    <lineage>
        <taxon>Eukaryota</taxon>
        <taxon>Fungi</taxon>
        <taxon>Dikarya</taxon>
        <taxon>Ascomycota</taxon>
        <taxon>Pezizomycotina</taxon>
        <taxon>Dothideomycetes</taxon>
        <taxon>Pleosporomycetidae</taxon>
        <taxon>Pleosporales</taxon>
        <taxon>Massarineae</taxon>
        <taxon>Didymosphaeriaceae</taxon>
        <taxon>Pseudopithomyces</taxon>
    </lineage>
</organism>
<gene>
    <name evidence="2" type="ORF">GRF29_44g1928449</name>
</gene>
<feature type="compositionally biased region" description="Basic and acidic residues" evidence="1">
    <location>
        <begin position="33"/>
        <end position="44"/>
    </location>
</feature>
<evidence type="ECO:0000313" key="2">
    <source>
        <dbReference type="EMBL" id="KAK3210178.1"/>
    </source>
</evidence>
<accession>A0AAN6M0Y2</accession>
<reference evidence="2 3" key="1">
    <citation type="submission" date="2021-02" db="EMBL/GenBank/DDBJ databases">
        <title>Genome assembly of Pseudopithomyces chartarum.</title>
        <authorList>
            <person name="Jauregui R."/>
            <person name="Singh J."/>
            <person name="Voisey C."/>
        </authorList>
    </citation>
    <scope>NUCLEOTIDE SEQUENCE [LARGE SCALE GENOMIC DNA]</scope>
    <source>
        <strain evidence="2 3">AGR01</strain>
    </source>
</reference>
<comment type="caution">
    <text evidence="2">The sequence shown here is derived from an EMBL/GenBank/DDBJ whole genome shotgun (WGS) entry which is preliminary data.</text>
</comment>
<dbReference type="EMBL" id="WVTA01000005">
    <property type="protein sequence ID" value="KAK3210178.1"/>
    <property type="molecule type" value="Genomic_DNA"/>
</dbReference>
<dbReference type="Proteomes" id="UP001280581">
    <property type="component" value="Unassembled WGS sequence"/>
</dbReference>
<sequence length="306" mass="34918">MARPWRRGSTPGATPSATPSATPGATPGATPERALEDQPDTAKEQAHIPEHYFLPPANPSPFEGTLNASLNAILEFGRYYPDAMAVMDVLRAPVSTSTDWKIILGTTLRLDEASLLPTARLLLEDIFFLVTRKLFPEQIAQNRKLMARLYEAKKSQSMRTSLRYDMLLEWFKRNNNHFFIVESRPLPVLPNPLLAPTGYAQQYPGRYPRMENVWASLIAGPPEGWKSHKKAETMKHHITALDELLLFTDSEVQGWSSIKLFQKTLQVLLLWQWLRKNTEKMEDMDVDSWKELDGRAEESEWVRDGK</sequence>
<keyword evidence="3" id="KW-1185">Reference proteome</keyword>
<protein>
    <submittedName>
        <fullName evidence="2">Uncharacterized protein</fullName>
    </submittedName>
</protein>
<evidence type="ECO:0000256" key="1">
    <source>
        <dbReference type="SAM" id="MobiDB-lite"/>
    </source>
</evidence>
<evidence type="ECO:0000313" key="3">
    <source>
        <dbReference type="Proteomes" id="UP001280581"/>
    </source>
</evidence>
<proteinExistence type="predicted"/>
<feature type="region of interest" description="Disordered" evidence="1">
    <location>
        <begin position="1"/>
        <end position="44"/>
    </location>
</feature>
<dbReference type="AlphaFoldDB" id="A0AAN6M0Y2"/>
<feature type="compositionally biased region" description="Polar residues" evidence="1">
    <location>
        <begin position="11"/>
        <end position="23"/>
    </location>
</feature>